<evidence type="ECO:0000256" key="8">
    <source>
        <dbReference type="ARBA" id="ARBA00038436"/>
    </source>
</evidence>
<keyword evidence="5 9" id="KW-0812">Transmembrane</keyword>
<comment type="subcellular location">
    <subcellularLocation>
        <location evidence="1 9">Cell inner membrane</location>
        <topology evidence="1 9">Multi-pass membrane protein</topology>
    </subcellularLocation>
</comment>
<comment type="caution">
    <text evidence="11">The sequence shown here is derived from an EMBL/GenBank/DDBJ whole genome shotgun (WGS) entry which is preliminary data.</text>
</comment>
<keyword evidence="3" id="KW-1003">Cell membrane</keyword>
<name>A0ABT4LNF6_9PROT</name>
<proteinExistence type="inferred from homology"/>
<evidence type="ECO:0000256" key="2">
    <source>
        <dbReference type="ARBA" id="ARBA00022448"/>
    </source>
</evidence>
<dbReference type="PANTHER" id="PTHR35011">
    <property type="entry name" value="2,3-DIKETO-L-GULONATE TRAP TRANSPORTER SMALL PERMEASE PROTEIN YIAM"/>
    <property type="match status" value="1"/>
</dbReference>
<feature type="domain" description="Tripartite ATP-independent periplasmic transporters DctQ component" evidence="10">
    <location>
        <begin position="17"/>
        <end position="140"/>
    </location>
</feature>
<evidence type="ECO:0000256" key="1">
    <source>
        <dbReference type="ARBA" id="ARBA00004429"/>
    </source>
</evidence>
<evidence type="ECO:0000256" key="9">
    <source>
        <dbReference type="RuleBase" id="RU369079"/>
    </source>
</evidence>
<keyword evidence="12" id="KW-1185">Reference proteome</keyword>
<evidence type="ECO:0000256" key="6">
    <source>
        <dbReference type="ARBA" id="ARBA00022989"/>
    </source>
</evidence>
<evidence type="ECO:0000256" key="5">
    <source>
        <dbReference type="ARBA" id="ARBA00022692"/>
    </source>
</evidence>
<evidence type="ECO:0000313" key="11">
    <source>
        <dbReference type="EMBL" id="MCZ4282420.1"/>
    </source>
</evidence>
<accession>A0ABT4LNF6</accession>
<evidence type="ECO:0000259" key="10">
    <source>
        <dbReference type="Pfam" id="PF04290"/>
    </source>
</evidence>
<feature type="transmembrane region" description="Helical" evidence="9">
    <location>
        <begin position="78"/>
        <end position="100"/>
    </location>
</feature>
<comment type="function">
    <text evidence="9">Part of the tripartite ATP-independent periplasmic (TRAP) transport system.</text>
</comment>
<dbReference type="Pfam" id="PF04290">
    <property type="entry name" value="DctQ"/>
    <property type="match status" value="1"/>
</dbReference>
<evidence type="ECO:0000313" key="12">
    <source>
        <dbReference type="Proteomes" id="UP001069802"/>
    </source>
</evidence>
<keyword evidence="4 9" id="KW-0997">Cell inner membrane</keyword>
<dbReference type="EMBL" id="JAPWGY010000007">
    <property type="protein sequence ID" value="MCZ4282420.1"/>
    <property type="molecule type" value="Genomic_DNA"/>
</dbReference>
<keyword evidence="7 9" id="KW-0472">Membrane</keyword>
<reference evidence="11" key="1">
    <citation type="submission" date="2022-12" db="EMBL/GenBank/DDBJ databases">
        <title>Bacterial isolates from different developmental stages of Nematostella vectensis.</title>
        <authorList>
            <person name="Fraune S."/>
        </authorList>
    </citation>
    <scope>NUCLEOTIDE SEQUENCE</scope>
    <source>
        <strain evidence="11">G21630-S1</strain>
    </source>
</reference>
<protein>
    <recommendedName>
        <fullName evidence="9">TRAP transporter small permease protein</fullName>
    </recommendedName>
</protein>
<evidence type="ECO:0000256" key="4">
    <source>
        <dbReference type="ARBA" id="ARBA00022519"/>
    </source>
</evidence>
<comment type="subunit">
    <text evidence="9">The complex comprises the extracytoplasmic solute receptor protein and the two transmembrane proteins.</text>
</comment>
<dbReference type="InterPro" id="IPR007387">
    <property type="entry name" value="TRAP_DctQ"/>
</dbReference>
<dbReference type="Proteomes" id="UP001069802">
    <property type="component" value="Unassembled WGS sequence"/>
</dbReference>
<feature type="transmembrane region" description="Helical" evidence="9">
    <location>
        <begin position="121"/>
        <end position="147"/>
    </location>
</feature>
<dbReference type="PANTHER" id="PTHR35011:SF2">
    <property type="entry name" value="2,3-DIKETO-L-GULONATE TRAP TRANSPORTER SMALL PERMEASE PROTEIN YIAM"/>
    <property type="match status" value="1"/>
</dbReference>
<gene>
    <name evidence="11" type="ORF">O4H49_16655</name>
</gene>
<evidence type="ECO:0000256" key="7">
    <source>
        <dbReference type="ARBA" id="ARBA00023136"/>
    </source>
</evidence>
<comment type="similarity">
    <text evidence="8 9">Belongs to the TRAP transporter small permease family.</text>
</comment>
<feature type="transmembrane region" description="Helical" evidence="9">
    <location>
        <begin position="6"/>
        <end position="26"/>
    </location>
</feature>
<dbReference type="InterPro" id="IPR055348">
    <property type="entry name" value="DctQ"/>
</dbReference>
<evidence type="ECO:0000256" key="3">
    <source>
        <dbReference type="ARBA" id="ARBA00022475"/>
    </source>
</evidence>
<sequence>MTKYTAGLGMLFLLGAMLITTSDVILRKMDGAGIYGTIDLIQLMILSAAYLSIPQTFMSGSHVAVSIITDRLPLRPAALFQLIGALLSCCFMFAIMVFSFTQAQMQNEYGDISMTLGLPMIYYWIPLVIGSALSVLVALHLCIASFYTLVTQRDVLSLHKP</sequence>
<organism evidence="11 12">
    <name type="scientific">Kiloniella laminariae</name>
    <dbReference type="NCBI Taxonomy" id="454162"/>
    <lineage>
        <taxon>Bacteria</taxon>
        <taxon>Pseudomonadati</taxon>
        <taxon>Pseudomonadota</taxon>
        <taxon>Alphaproteobacteria</taxon>
        <taxon>Rhodospirillales</taxon>
        <taxon>Kiloniellaceae</taxon>
        <taxon>Kiloniella</taxon>
    </lineage>
</organism>
<feature type="transmembrane region" description="Helical" evidence="9">
    <location>
        <begin position="33"/>
        <end position="53"/>
    </location>
</feature>
<keyword evidence="6 9" id="KW-1133">Transmembrane helix</keyword>
<keyword evidence="2 9" id="KW-0813">Transport</keyword>